<dbReference type="Pfam" id="PF12770">
    <property type="entry name" value="CHAT"/>
    <property type="match status" value="1"/>
</dbReference>
<protein>
    <submittedName>
        <fullName evidence="2">CHAT domain-containing protein</fullName>
    </submittedName>
</protein>
<proteinExistence type="predicted"/>
<sequence length="734" mass="85030">MTETSSFLKFSSPLTIQYIVISNTPNYTDSEFYVNSFNLLRTLPIDLMQLENSIQHFEFSFKYKAIKSYELFTLPGDVFNLEKEVVLKNIDNYSKSFGVQSLIKVFIIDSTLKNHAAIAKTLELMEYSYYVIIGEKTDNTEEYLRINLFNNTTEFIEIINRDIGKIKSKLDSFYEGTDVLTGMDFQLQINPKRTFIRENNIPGAILTWNNYFVLNQIIGNYWLEVNSEIGTTVTLPEERTKEIVNQCQKIDSIYAILYNDVGVKPTDPFQPIFPTLILIQPYHYPKTENLLDKRFSKQQKQFSAVLNSEQDLMYQHLIPEQGKNAVSEDGIKLIMSKNLKRLMYLDNVAYLHSMFTYSPVMRLPQIGKSINLELSHLEKITPKKESTISNIEKFGKKISNLTLDQISKNYIKERNGQIFAISDLPLEWLYLDEHPLCFTHDVCRLPEFNLNSIVNNAVHLQRKLFQIPNDLINNTLVVHCASKDDAIMNRMFELIDSHKEKLGFSSVKCSTITEISEAIKKHKPELLIFDCHGASNKKDLSTYLIVDNEKNEVLTGNDIIKYEISAPLVFLSACETFPNYGYVKLLSDAFMQAGAYCVTTTFLPIKIIDAATVIIRLLNNLHQLKSNSYHINWLNFLSHILRSSLIFETINKSRDYLKEEITNDEIATIVTKSMRFENRIEALNDLNSLIEKKSKKQIKFSQLDNEWLSYSIIGRADLIYFENWLKSYRDINMQ</sequence>
<dbReference type="InterPro" id="IPR024983">
    <property type="entry name" value="CHAT_dom"/>
</dbReference>
<name>A0A1M6DGI9_9FLAO</name>
<evidence type="ECO:0000313" key="3">
    <source>
        <dbReference type="Proteomes" id="UP000184488"/>
    </source>
</evidence>
<organism evidence="2 3">
    <name type="scientific">Flavobacterium terrae</name>
    <dbReference type="NCBI Taxonomy" id="415425"/>
    <lineage>
        <taxon>Bacteria</taxon>
        <taxon>Pseudomonadati</taxon>
        <taxon>Bacteroidota</taxon>
        <taxon>Flavobacteriia</taxon>
        <taxon>Flavobacteriales</taxon>
        <taxon>Flavobacteriaceae</taxon>
        <taxon>Flavobacterium</taxon>
    </lineage>
</organism>
<feature type="domain" description="CHAT" evidence="1">
    <location>
        <begin position="510"/>
        <end position="623"/>
    </location>
</feature>
<evidence type="ECO:0000313" key="2">
    <source>
        <dbReference type="EMBL" id="SHI72261.1"/>
    </source>
</evidence>
<dbReference type="RefSeq" id="WP_073309927.1">
    <property type="nucleotide sequence ID" value="NZ_FQZI01000002.1"/>
</dbReference>
<dbReference type="AlphaFoldDB" id="A0A1M6DGI9"/>
<keyword evidence="3" id="KW-1185">Reference proteome</keyword>
<dbReference type="EMBL" id="FQZI01000002">
    <property type="protein sequence ID" value="SHI72261.1"/>
    <property type="molecule type" value="Genomic_DNA"/>
</dbReference>
<evidence type="ECO:0000259" key="1">
    <source>
        <dbReference type="Pfam" id="PF12770"/>
    </source>
</evidence>
<gene>
    <name evidence="2" type="ORF">SAMN05444363_1432</name>
</gene>
<dbReference type="OrthoDB" id="7784388at2"/>
<dbReference type="STRING" id="415425.SAMN05444363_1432"/>
<accession>A0A1M6DGI9</accession>
<reference evidence="3" key="1">
    <citation type="submission" date="2016-11" db="EMBL/GenBank/DDBJ databases">
        <authorList>
            <person name="Varghese N."/>
            <person name="Submissions S."/>
        </authorList>
    </citation>
    <scope>NUCLEOTIDE SEQUENCE [LARGE SCALE GENOMIC DNA]</scope>
    <source>
        <strain evidence="3">DSM 18829</strain>
    </source>
</reference>
<dbReference type="Proteomes" id="UP000184488">
    <property type="component" value="Unassembled WGS sequence"/>
</dbReference>